<dbReference type="InterPro" id="IPR009057">
    <property type="entry name" value="Homeodomain-like_sf"/>
</dbReference>
<dbReference type="InterPro" id="IPR050204">
    <property type="entry name" value="AraC_XylS_family_regulators"/>
</dbReference>
<dbReference type="Proteomes" id="UP000289775">
    <property type="component" value="Unassembled WGS sequence"/>
</dbReference>
<keyword evidence="1" id="KW-0805">Transcription regulation</keyword>
<evidence type="ECO:0000256" key="2">
    <source>
        <dbReference type="ARBA" id="ARBA00023125"/>
    </source>
</evidence>
<evidence type="ECO:0000313" key="6">
    <source>
        <dbReference type="Proteomes" id="UP000289775"/>
    </source>
</evidence>
<comment type="caution">
    <text evidence="5">The sequence shown here is derived from an EMBL/GenBank/DDBJ whole genome shotgun (WGS) entry which is preliminary data.</text>
</comment>
<organism evidence="5 6">
    <name type="scientific">Flavobacterium beibuense</name>
    <dbReference type="NCBI Taxonomy" id="657326"/>
    <lineage>
        <taxon>Bacteria</taxon>
        <taxon>Pseudomonadati</taxon>
        <taxon>Bacteroidota</taxon>
        <taxon>Flavobacteriia</taxon>
        <taxon>Flavobacteriales</taxon>
        <taxon>Flavobacteriaceae</taxon>
        <taxon>Flavobacterium</taxon>
    </lineage>
</organism>
<dbReference type="SMART" id="SM00342">
    <property type="entry name" value="HTH_ARAC"/>
    <property type="match status" value="1"/>
</dbReference>
<dbReference type="Pfam" id="PF12833">
    <property type="entry name" value="HTH_18"/>
    <property type="match status" value="1"/>
</dbReference>
<proteinExistence type="predicted"/>
<gene>
    <name evidence="5" type="ORF">NU09_0759</name>
</gene>
<dbReference type="GO" id="GO:0043565">
    <property type="term" value="F:sequence-specific DNA binding"/>
    <property type="evidence" value="ECO:0007669"/>
    <property type="project" value="InterPro"/>
</dbReference>
<keyword evidence="2" id="KW-0238">DNA-binding</keyword>
<evidence type="ECO:0000259" key="4">
    <source>
        <dbReference type="PROSITE" id="PS01124"/>
    </source>
</evidence>
<protein>
    <submittedName>
        <fullName evidence="5">Helix-turn-helix domain-containing protein AraC type</fullName>
    </submittedName>
</protein>
<keyword evidence="6" id="KW-1185">Reference proteome</keyword>
<reference evidence="5 6" key="1">
    <citation type="submission" date="2014-12" db="EMBL/GenBank/DDBJ databases">
        <title>Genome sequence of Flavobacterium beibuense RSKm HC5.</title>
        <authorList>
            <person name="Kim J.F."/>
            <person name="Song J.Y."/>
            <person name="Kwak M.-J."/>
            <person name="Lee S.-W."/>
        </authorList>
    </citation>
    <scope>NUCLEOTIDE SEQUENCE [LARGE SCALE GENOMIC DNA]</scope>
    <source>
        <strain evidence="5 6">RSKm HC5</strain>
    </source>
</reference>
<evidence type="ECO:0000256" key="3">
    <source>
        <dbReference type="ARBA" id="ARBA00023163"/>
    </source>
</evidence>
<dbReference type="RefSeq" id="WP_207209748.1">
    <property type="nucleotide sequence ID" value="NZ_JUIW01000002.1"/>
</dbReference>
<dbReference type="PANTHER" id="PTHR46796:SF13">
    <property type="entry name" value="HTH-TYPE TRANSCRIPTIONAL ACTIVATOR RHAS"/>
    <property type="match status" value="1"/>
</dbReference>
<sequence>MKINNFSPSPSLKPYIKGYMVIESKEGMNTTTLPDTSIVIAFRLRGKVSFTHNNTVNTITSSSISGLRKGVRQFNYSADTATLLVKFKEGGASALFKDPMHELFSHTVSLDNLVRNSVLREIEERIAEADDYYQAVLILDGFLMTLVKNNEKDSLIHEAIKRIQFTKGNIRINELAGSLPISRDPFEKRFRKITGTSPKQFASIIRLRDVIDNHKESTNLTTIAFDAGYYDQSHFIKDFRLFTGKAPKDFFTSGQWW</sequence>
<dbReference type="Gene3D" id="1.10.10.60">
    <property type="entry name" value="Homeodomain-like"/>
    <property type="match status" value="1"/>
</dbReference>
<dbReference type="SUPFAM" id="SSF46689">
    <property type="entry name" value="Homeodomain-like"/>
    <property type="match status" value="1"/>
</dbReference>
<evidence type="ECO:0000256" key="1">
    <source>
        <dbReference type="ARBA" id="ARBA00023015"/>
    </source>
</evidence>
<dbReference type="Pfam" id="PF20240">
    <property type="entry name" value="DUF6597"/>
    <property type="match status" value="1"/>
</dbReference>
<dbReference type="PROSITE" id="PS01124">
    <property type="entry name" value="HTH_ARAC_FAMILY_2"/>
    <property type="match status" value="1"/>
</dbReference>
<dbReference type="InterPro" id="IPR018060">
    <property type="entry name" value="HTH_AraC"/>
</dbReference>
<dbReference type="GO" id="GO:0003700">
    <property type="term" value="F:DNA-binding transcription factor activity"/>
    <property type="evidence" value="ECO:0007669"/>
    <property type="project" value="InterPro"/>
</dbReference>
<dbReference type="InterPro" id="IPR046532">
    <property type="entry name" value="DUF6597"/>
</dbReference>
<feature type="domain" description="HTH araC/xylS-type" evidence="4">
    <location>
        <begin position="150"/>
        <end position="253"/>
    </location>
</feature>
<keyword evidence="3" id="KW-0804">Transcription</keyword>
<name>A0A444WH47_9FLAO</name>
<dbReference type="AlphaFoldDB" id="A0A444WH47"/>
<dbReference type="EMBL" id="JUIW01000002">
    <property type="protein sequence ID" value="RYJ45125.1"/>
    <property type="molecule type" value="Genomic_DNA"/>
</dbReference>
<accession>A0A444WH47</accession>
<evidence type="ECO:0000313" key="5">
    <source>
        <dbReference type="EMBL" id="RYJ45125.1"/>
    </source>
</evidence>
<dbReference type="PANTHER" id="PTHR46796">
    <property type="entry name" value="HTH-TYPE TRANSCRIPTIONAL ACTIVATOR RHAS-RELATED"/>
    <property type="match status" value="1"/>
</dbReference>